<organism evidence="2 3">
    <name type="scientific">Tritrichomonas musculus</name>
    <dbReference type="NCBI Taxonomy" id="1915356"/>
    <lineage>
        <taxon>Eukaryota</taxon>
        <taxon>Metamonada</taxon>
        <taxon>Parabasalia</taxon>
        <taxon>Tritrichomonadida</taxon>
        <taxon>Tritrichomonadidae</taxon>
        <taxon>Tritrichomonas</taxon>
    </lineage>
</organism>
<protein>
    <recommendedName>
        <fullName evidence="1">Phosphatidylinositol transfer protein N-terminal domain-containing protein</fullName>
    </recommendedName>
</protein>
<reference evidence="2 3" key="1">
    <citation type="submission" date="2024-04" db="EMBL/GenBank/DDBJ databases">
        <title>Tritrichomonas musculus Genome.</title>
        <authorList>
            <person name="Alves-Ferreira E."/>
            <person name="Grigg M."/>
            <person name="Lorenzi H."/>
            <person name="Galac M."/>
        </authorList>
    </citation>
    <scope>NUCLEOTIDE SEQUENCE [LARGE SCALE GENOMIC DNA]</scope>
    <source>
        <strain evidence="2 3">EAF2021</strain>
    </source>
</reference>
<evidence type="ECO:0000313" key="3">
    <source>
        <dbReference type="Proteomes" id="UP001470230"/>
    </source>
</evidence>
<sequence length="291" mass="34327">MKIFEYRIIVPIDYARYEIANRHMCLDYVKTESHGGEGIEVVKDETYDIKGKNLKGSPKKGQHTYKILHIKSKFPSFVRWAIPDKYLHFHEDSTVEYPHFYTKYTVPGFGEKFYCDINSQHVEYICDGNGVMKNFPENALNLSSKELKERKIIWLDIVHGNPKKSDNSLKHFKCNEYNLDFSTSEFKNKDDEKESKGKHHYIEDHPPLWTTRYKGPMVCAIKVVKFELDNSLKSVVEKTVTESAMPKVFIESHRRMIHCIDDWFNLSVSDMEKLEEKQREDQIKNVKFVQN</sequence>
<dbReference type="Proteomes" id="UP001470230">
    <property type="component" value="Unassembled WGS sequence"/>
</dbReference>
<dbReference type="Gene3D" id="3.30.530.20">
    <property type="match status" value="1"/>
</dbReference>
<dbReference type="InterPro" id="IPR001666">
    <property type="entry name" value="PI_transfer"/>
</dbReference>
<dbReference type="InterPro" id="IPR055261">
    <property type="entry name" value="PI_transfer_N"/>
</dbReference>
<gene>
    <name evidence="2" type="ORF">M9Y10_034794</name>
</gene>
<dbReference type="InterPro" id="IPR023393">
    <property type="entry name" value="START-like_dom_sf"/>
</dbReference>
<dbReference type="SUPFAM" id="SSF55961">
    <property type="entry name" value="Bet v1-like"/>
    <property type="match status" value="1"/>
</dbReference>
<accession>A0ABR2KFY7</accession>
<dbReference type="PANTHER" id="PTHR10658">
    <property type="entry name" value="PHOSPHATIDYLINOSITOL TRANSFER PROTEIN"/>
    <property type="match status" value="1"/>
</dbReference>
<dbReference type="Pfam" id="PF02121">
    <property type="entry name" value="IP_trans"/>
    <property type="match status" value="1"/>
</dbReference>
<dbReference type="PANTHER" id="PTHR10658:SF11">
    <property type="entry name" value="VIBRATOR, ISOFORM B"/>
    <property type="match status" value="1"/>
</dbReference>
<comment type="caution">
    <text evidence="2">The sequence shown here is derived from an EMBL/GenBank/DDBJ whole genome shotgun (WGS) entry which is preliminary data.</text>
</comment>
<name>A0ABR2KFY7_9EUKA</name>
<proteinExistence type="predicted"/>
<evidence type="ECO:0000313" key="2">
    <source>
        <dbReference type="EMBL" id="KAK8890035.1"/>
    </source>
</evidence>
<evidence type="ECO:0000259" key="1">
    <source>
        <dbReference type="Pfam" id="PF02121"/>
    </source>
</evidence>
<feature type="domain" description="Phosphatidylinositol transfer protein N-terminal" evidence="1">
    <location>
        <begin position="1"/>
        <end position="279"/>
    </location>
</feature>
<dbReference type="EMBL" id="JAPFFF010000005">
    <property type="protein sequence ID" value="KAK8890035.1"/>
    <property type="molecule type" value="Genomic_DNA"/>
</dbReference>
<keyword evidence="3" id="KW-1185">Reference proteome</keyword>